<keyword evidence="4" id="KW-1185">Reference proteome</keyword>
<dbReference type="RefSeq" id="WP_318647725.1">
    <property type="nucleotide sequence ID" value="NZ_CP137852.1"/>
</dbReference>
<evidence type="ECO:0000256" key="2">
    <source>
        <dbReference type="SAM" id="SignalP"/>
    </source>
</evidence>
<evidence type="ECO:0000256" key="1">
    <source>
        <dbReference type="SAM" id="MobiDB-lite"/>
    </source>
</evidence>
<keyword evidence="2" id="KW-0732">Signal</keyword>
<dbReference type="Proteomes" id="UP001305521">
    <property type="component" value="Chromosome"/>
</dbReference>
<sequence>MRSSLILAAALAMLTTGAFAHDPSGRPEEGNFVPHVTGTTGDGRPEIHRPDASSHTGASAGVASNPAGAQDGTIVRSGPGRGNLGVPAHGAVVGNEDGRPVMDHSNAPARSR</sequence>
<feature type="region of interest" description="Disordered" evidence="1">
    <location>
        <begin position="19"/>
        <end position="112"/>
    </location>
</feature>
<protein>
    <submittedName>
        <fullName evidence="3">Uncharacterized protein</fullName>
    </submittedName>
</protein>
<dbReference type="EMBL" id="CP137852">
    <property type="protein sequence ID" value="WPB83768.1"/>
    <property type="molecule type" value="Genomic_DNA"/>
</dbReference>
<feature type="compositionally biased region" description="Basic and acidic residues" evidence="1">
    <location>
        <begin position="43"/>
        <end position="52"/>
    </location>
</feature>
<feature type="signal peptide" evidence="2">
    <location>
        <begin position="1"/>
        <end position="20"/>
    </location>
</feature>
<reference evidence="3 4" key="1">
    <citation type="submission" date="2023-11" db="EMBL/GenBank/DDBJ databases">
        <title>Arctic aerobic anoxygenic photoheterotroph Sediminicoccus rosea KRV36 adapts its photosynthesis to long days of polar summer.</title>
        <authorList>
            <person name="Tomasch J."/>
            <person name="Kopejtka K."/>
            <person name="Bily T."/>
            <person name="Gardiner A.T."/>
            <person name="Gardian Z."/>
            <person name="Shivaramu S."/>
            <person name="Koblizek M."/>
            <person name="Engelhardt F."/>
            <person name="Kaftan D."/>
        </authorList>
    </citation>
    <scope>NUCLEOTIDE SEQUENCE [LARGE SCALE GENOMIC DNA]</scope>
    <source>
        <strain evidence="3 4">R-30</strain>
    </source>
</reference>
<evidence type="ECO:0000313" key="3">
    <source>
        <dbReference type="EMBL" id="WPB83768.1"/>
    </source>
</evidence>
<accession>A0ABZ0PEH9</accession>
<gene>
    <name evidence="3" type="ORF">R9Z33_16835</name>
</gene>
<name>A0ABZ0PEH9_9PROT</name>
<evidence type="ECO:0000313" key="4">
    <source>
        <dbReference type="Proteomes" id="UP001305521"/>
    </source>
</evidence>
<proteinExistence type="predicted"/>
<organism evidence="3 4">
    <name type="scientific">Sediminicoccus rosea</name>
    <dbReference type="NCBI Taxonomy" id="1225128"/>
    <lineage>
        <taxon>Bacteria</taxon>
        <taxon>Pseudomonadati</taxon>
        <taxon>Pseudomonadota</taxon>
        <taxon>Alphaproteobacteria</taxon>
        <taxon>Acetobacterales</taxon>
        <taxon>Roseomonadaceae</taxon>
        <taxon>Sediminicoccus</taxon>
    </lineage>
</organism>
<feature type="chain" id="PRO_5045505999" evidence="2">
    <location>
        <begin position="21"/>
        <end position="112"/>
    </location>
</feature>